<proteinExistence type="predicted"/>
<evidence type="ECO:0000313" key="2">
    <source>
        <dbReference type="EMBL" id="RWR34975.1"/>
    </source>
</evidence>
<reference evidence="3 4" key="1">
    <citation type="submission" date="2019-01" db="EMBL/GenBank/DDBJ databases">
        <title>Sinorhodobacter populi sp. nov. isolated from the symptomatic bark tissue of Populus euramericana canker.</title>
        <authorList>
            <person name="Xu G."/>
        </authorList>
    </citation>
    <scope>NUCLEOTIDE SEQUENCE [LARGE SCALE GENOMIC DNA]</scope>
    <source>
        <strain evidence="2 3">07D10-4-3</strain>
        <strain evidence="1 4">D19-10-3-21</strain>
    </source>
</reference>
<dbReference type="EMBL" id="SAUX01000001">
    <property type="protein sequence ID" value="RWR32496.1"/>
    <property type="molecule type" value="Genomic_DNA"/>
</dbReference>
<protein>
    <submittedName>
        <fullName evidence="1">Uncharacterized protein</fullName>
    </submittedName>
</protein>
<organism evidence="1 4">
    <name type="scientific">Paenirhodobacter populi</name>
    <dbReference type="NCBI Taxonomy" id="2306993"/>
    <lineage>
        <taxon>Bacteria</taxon>
        <taxon>Pseudomonadati</taxon>
        <taxon>Pseudomonadota</taxon>
        <taxon>Alphaproteobacteria</taxon>
        <taxon>Rhodobacterales</taxon>
        <taxon>Rhodobacter group</taxon>
        <taxon>Paenirhodobacter</taxon>
    </lineage>
</organism>
<dbReference type="Proteomes" id="UP000285295">
    <property type="component" value="Unassembled WGS sequence"/>
</dbReference>
<evidence type="ECO:0000313" key="1">
    <source>
        <dbReference type="EMBL" id="RWR32496.1"/>
    </source>
</evidence>
<comment type="caution">
    <text evidence="1">The sequence shown here is derived from an EMBL/GenBank/DDBJ whole genome shotgun (WGS) entry which is preliminary data.</text>
</comment>
<evidence type="ECO:0000313" key="4">
    <source>
        <dbReference type="Proteomes" id="UP000285295"/>
    </source>
</evidence>
<evidence type="ECO:0000313" key="3">
    <source>
        <dbReference type="Proteomes" id="UP000284451"/>
    </source>
</evidence>
<accession>A0A443KIE7</accession>
<accession>A0A443KPS7</accession>
<sequence>MSHIETRRPVPPAHGGIITDETLEDAIAAGEAVISDRASIDQLRLFLLTAGPIMRECQQWRRRAGVIADLVQSDNVIMMPAR</sequence>
<dbReference type="Proteomes" id="UP000284451">
    <property type="component" value="Unassembled WGS sequence"/>
</dbReference>
<dbReference type="AlphaFoldDB" id="A0A443KIE7"/>
<name>A0A443KIE7_9RHOB</name>
<dbReference type="RefSeq" id="WP_128230892.1">
    <property type="nucleotide sequence ID" value="NZ_SAUX01000001.1"/>
</dbReference>
<reference evidence="3 4" key="2">
    <citation type="submission" date="2019-01" db="EMBL/GenBank/DDBJ databases">
        <authorList>
            <person name="Li Y."/>
        </authorList>
    </citation>
    <scope>NUCLEOTIDE SEQUENCE [LARGE SCALE GENOMIC DNA]</scope>
    <source>
        <strain evidence="2 3">07D10-4-3</strain>
        <strain evidence="1 4">D19-10-3-21</strain>
    </source>
</reference>
<gene>
    <name evidence="2" type="ORF">D2T29_00420</name>
    <name evidence="1" type="ORF">D2T31_00495</name>
</gene>
<dbReference type="EMBL" id="SAUY01000001">
    <property type="protein sequence ID" value="RWR34975.1"/>
    <property type="molecule type" value="Genomic_DNA"/>
</dbReference>